<proteinExistence type="predicted"/>
<evidence type="ECO:0000313" key="2">
    <source>
        <dbReference type="Proteomes" id="UP000054538"/>
    </source>
</evidence>
<keyword evidence="2" id="KW-1185">Reference proteome</keyword>
<gene>
    <name evidence="1" type="ORF">PAXRUDRAFT_832466</name>
</gene>
<accession>A0A0D0D1S6</accession>
<sequence>MTLQYTGTPVPSMESDADVHPVSAGHIITEVFHSHPEPPMDSSASLHKEKLLWKPDRRPLRCLKSPS</sequence>
<dbReference type="HOGENOM" id="CLU_2813171_0_0_1"/>
<organism evidence="1 2">
    <name type="scientific">Paxillus rubicundulus Ve08.2h10</name>
    <dbReference type="NCBI Taxonomy" id="930991"/>
    <lineage>
        <taxon>Eukaryota</taxon>
        <taxon>Fungi</taxon>
        <taxon>Dikarya</taxon>
        <taxon>Basidiomycota</taxon>
        <taxon>Agaricomycotina</taxon>
        <taxon>Agaricomycetes</taxon>
        <taxon>Agaricomycetidae</taxon>
        <taxon>Boletales</taxon>
        <taxon>Paxilineae</taxon>
        <taxon>Paxillaceae</taxon>
        <taxon>Paxillus</taxon>
    </lineage>
</organism>
<dbReference type="InParanoid" id="A0A0D0D1S6"/>
<dbReference type="EMBL" id="KN825693">
    <property type="protein sequence ID" value="KIK82008.1"/>
    <property type="molecule type" value="Genomic_DNA"/>
</dbReference>
<dbReference type="Proteomes" id="UP000054538">
    <property type="component" value="Unassembled WGS sequence"/>
</dbReference>
<evidence type="ECO:0000313" key="1">
    <source>
        <dbReference type="EMBL" id="KIK82008.1"/>
    </source>
</evidence>
<reference evidence="2" key="2">
    <citation type="submission" date="2015-01" db="EMBL/GenBank/DDBJ databases">
        <title>Evolutionary Origins and Diversification of the Mycorrhizal Mutualists.</title>
        <authorList>
            <consortium name="DOE Joint Genome Institute"/>
            <consortium name="Mycorrhizal Genomics Consortium"/>
            <person name="Kohler A."/>
            <person name="Kuo A."/>
            <person name="Nagy L.G."/>
            <person name="Floudas D."/>
            <person name="Copeland A."/>
            <person name="Barry K.W."/>
            <person name="Cichocki N."/>
            <person name="Veneault-Fourrey C."/>
            <person name="LaButti K."/>
            <person name="Lindquist E.A."/>
            <person name="Lipzen A."/>
            <person name="Lundell T."/>
            <person name="Morin E."/>
            <person name="Murat C."/>
            <person name="Riley R."/>
            <person name="Ohm R."/>
            <person name="Sun H."/>
            <person name="Tunlid A."/>
            <person name="Henrissat B."/>
            <person name="Grigoriev I.V."/>
            <person name="Hibbett D.S."/>
            <person name="Martin F."/>
        </authorList>
    </citation>
    <scope>NUCLEOTIDE SEQUENCE [LARGE SCALE GENOMIC DNA]</scope>
    <source>
        <strain evidence="2">Ve08.2h10</strain>
    </source>
</reference>
<reference evidence="1 2" key="1">
    <citation type="submission" date="2014-04" db="EMBL/GenBank/DDBJ databases">
        <authorList>
            <consortium name="DOE Joint Genome Institute"/>
            <person name="Kuo A."/>
            <person name="Kohler A."/>
            <person name="Jargeat P."/>
            <person name="Nagy L.G."/>
            <person name="Floudas D."/>
            <person name="Copeland A."/>
            <person name="Barry K.W."/>
            <person name="Cichocki N."/>
            <person name="Veneault-Fourrey C."/>
            <person name="LaButti K."/>
            <person name="Lindquist E.A."/>
            <person name="Lipzen A."/>
            <person name="Lundell T."/>
            <person name="Morin E."/>
            <person name="Murat C."/>
            <person name="Sun H."/>
            <person name="Tunlid A."/>
            <person name="Henrissat B."/>
            <person name="Grigoriev I.V."/>
            <person name="Hibbett D.S."/>
            <person name="Martin F."/>
            <person name="Nordberg H.P."/>
            <person name="Cantor M.N."/>
            <person name="Hua S.X."/>
        </authorList>
    </citation>
    <scope>NUCLEOTIDE SEQUENCE [LARGE SCALE GENOMIC DNA]</scope>
    <source>
        <strain evidence="1 2">Ve08.2h10</strain>
    </source>
</reference>
<name>A0A0D0D1S6_9AGAM</name>
<dbReference type="AlphaFoldDB" id="A0A0D0D1S6"/>
<protein>
    <submittedName>
        <fullName evidence="1">Unplaced genomic scaffold scaffold_871, whole genome shotgun sequence</fullName>
    </submittedName>
</protein>